<dbReference type="GO" id="GO:0016020">
    <property type="term" value="C:membrane"/>
    <property type="evidence" value="ECO:0007669"/>
    <property type="project" value="UniProtKB-SubCell"/>
</dbReference>
<keyword evidence="6 7" id="KW-0472">Membrane</keyword>
<feature type="transmembrane region" description="Helical" evidence="7">
    <location>
        <begin position="65"/>
        <end position="83"/>
    </location>
</feature>
<evidence type="ECO:0000256" key="6">
    <source>
        <dbReference type="ARBA" id="ARBA00023136"/>
    </source>
</evidence>
<gene>
    <name evidence="8" type="ORF">KP509_16G047800</name>
</gene>
<dbReference type="GO" id="GO:0035673">
    <property type="term" value="F:oligopeptide transmembrane transporter activity"/>
    <property type="evidence" value="ECO:0007669"/>
    <property type="project" value="InterPro"/>
</dbReference>
<feature type="transmembrane region" description="Helical" evidence="7">
    <location>
        <begin position="180"/>
        <end position="201"/>
    </location>
</feature>
<dbReference type="Pfam" id="PF03169">
    <property type="entry name" value="OPT"/>
    <property type="match status" value="1"/>
</dbReference>
<comment type="subcellular location">
    <subcellularLocation>
        <location evidence="1">Membrane</location>
        <topology evidence="1">Multi-pass membrane protein</topology>
    </subcellularLocation>
</comment>
<dbReference type="InterPro" id="IPR045035">
    <property type="entry name" value="YSL-like"/>
</dbReference>
<feature type="transmembrane region" description="Helical" evidence="7">
    <location>
        <begin position="587"/>
        <end position="607"/>
    </location>
</feature>
<evidence type="ECO:0000256" key="4">
    <source>
        <dbReference type="ARBA" id="ARBA00022692"/>
    </source>
</evidence>
<dbReference type="OrthoDB" id="627262at2759"/>
<feature type="transmembrane region" description="Helical" evidence="7">
    <location>
        <begin position="89"/>
        <end position="108"/>
    </location>
</feature>
<feature type="transmembrane region" description="Helical" evidence="7">
    <location>
        <begin position="407"/>
        <end position="430"/>
    </location>
</feature>
<evidence type="ECO:0000256" key="7">
    <source>
        <dbReference type="SAM" id="Phobius"/>
    </source>
</evidence>
<evidence type="ECO:0008006" key="10">
    <source>
        <dbReference type="Google" id="ProtNLM"/>
    </source>
</evidence>
<dbReference type="NCBIfam" id="TIGR00728">
    <property type="entry name" value="OPT_sfam"/>
    <property type="match status" value="1"/>
</dbReference>
<evidence type="ECO:0000256" key="1">
    <source>
        <dbReference type="ARBA" id="ARBA00004141"/>
    </source>
</evidence>
<keyword evidence="9" id="KW-1185">Reference proteome</keyword>
<feature type="transmembrane region" description="Helical" evidence="7">
    <location>
        <begin position="528"/>
        <end position="549"/>
    </location>
</feature>
<feature type="transmembrane region" description="Helical" evidence="7">
    <location>
        <begin position="486"/>
        <end position="507"/>
    </location>
</feature>
<evidence type="ECO:0000256" key="5">
    <source>
        <dbReference type="ARBA" id="ARBA00022989"/>
    </source>
</evidence>
<protein>
    <recommendedName>
        <fullName evidence="10">Metal-nicotianamine transporter YSL6</fullName>
    </recommendedName>
</protein>
<keyword evidence="5 7" id="KW-1133">Transmembrane helix</keyword>
<accession>A0A8T2T278</accession>
<feature type="transmembrane region" description="Helical" evidence="7">
    <location>
        <begin position="627"/>
        <end position="648"/>
    </location>
</feature>
<dbReference type="EMBL" id="CM035421">
    <property type="protein sequence ID" value="KAH7387906.1"/>
    <property type="molecule type" value="Genomic_DNA"/>
</dbReference>
<dbReference type="InterPro" id="IPR004813">
    <property type="entry name" value="OPT"/>
</dbReference>
<keyword evidence="3" id="KW-0813">Transport</keyword>
<organism evidence="8 9">
    <name type="scientific">Ceratopteris richardii</name>
    <name type="common">Triangle waterfern</name>
    <dbReference type="NCBI Taxonomy" id="49495"/>
    <lineage>
        <taxon>Eukaryota</taxon>
        <taxon>Viridiplantae</taxon>
        <taxon>Streptophyta</taxon>
        <taxon>Embryophyta</taxon>
        <taxon>Tracheophyta</taxon>
        <taxon>Polypodiopsida</taxon>
        <taxon>Polypodiidae</taxon>
        <taxon>Polypodiales</taxon>
        <taxon>Pteridineae</taxon>
        <taxon>Pteridaceae</taxon>
        <taxon>Parkerioideae</taxon>
        <taxon>Ceratopteris</taxon>
    </lineage>
</organism>
<feature type="transmembrane region" description="Helical" evidence="7">
    <location>
        <begin position="129"/>
        <end position="150"/>
    </location>
</feature>
<dbReference type="EMBL" id="CM035421">
    <property type="protein sequence ID" value="KAH7387904.1"/>
    <property type="molecule type" value="Genomic_DNA"/>
</dbReference>
<proteinExistence type="inferred from homology"/>
<feature type="transmembrane region" description="Helical" evidence="7">
    <location>
        <begin position="239"/>
        <end position="258"/>
    </location>
</feature>
<dbReference type="OMA" id="ISISTMY"/>
<dbReference type="PANTHER" id="PTHR31645">
    <property type="entry name" value="OLIGOPEPTIDE TRANSPORTER YGL114W-RELATED"/>
    <property type="match status" value="1"/>
</dbReference>
<name>A0A8T2T278_CERRI</name>
<sequence length="709" mass="78237">MGVVELEDPKYGKSVRPSSTLVKSEEEDIEGINMNSDVSEKEYSIEELFASTEVPAWWKQITFRGILASVLLGVLFSIITLKLSLTTGVIPSLNISAGLLAFFLIKSYTRILSKFNIPHLQFTRQENTVIQTCVVACYGLAFSGGFGSYLTGLDSKTYHLVNDKGGSGHDSTSDVKNPHLGWIIAFMFSVGFLGLLAVVPLRKVMIIDYKLTYPSGTATAVLINSFHTPRGYKQAVKQVLCMGKYLFFSFFFSMFKWFFSGMNDGCGFDMFPTFGLKAYSNTFYFDFSMTYVGAGMICPHLINISLLLGGILSYGLMWPLIEKKAGDWYPLDARGSNLRGLYGYKVFVAIAIILGDGLYNFVKISSLTLWSLCKSRNKQVSVKSEDGSEAASIDDQRRTSIFMKDRIPLKVAATCYVLLAVVSTIVIPHLFPPVKWYYIFISYIFAPILGFCNAYGCGLTDWSLASTYGKLGLFIFSAWAGSHGGVLVGLVSCGVMMVIVACSADLMQDFKTGYLTLSSPRSMFASQVIGTFMGCIIAPLTFWLFWNAFDIGDPDGEYKAPYAVIYREMAVIGVQGFGALPKHCLQLCYGFFILAVVINILREPLVAKHAGYGRWASYIPVPMAMAVPFYIGAYFTIDMFVGTVIVFIWQKLNLKKSKLLVPAVASGLICGDGIWTLISAILALAKRQAPICMTFLPSKIVDSLNLPSY</sequence>
<evidence type="ECO:0000256" key="3">
    <source>
        <dbReference type="ARBA" id="ARBA00022448"/>
    </source>
</evidence>
<feature type="transmembrane region" description="Helical" evidence="7">
    <location>
        <begin position="341"/>
        <end position="362"/>
    </location>
</feature>
<dbReference type="Proteomes" id="UP000825935">
    <property type="component" value="Chromosome 16"/>
</dbReference>
<comment type="similarity">
    <text evidence="2">Belongs to the YSL (TC 2.A.67.2) family.</text>
</comment>
<dbReference type="AlphaFoldDB" id="A0A8T2T278"/>
<reference evidence="8" key="1">
    <citation type="submission" date="2021-08" db="EMBL/GenBank/DDBJ databases">
        <title>WGS assembly of Ceratopteris richardii.</title>
        <authorList>
            <person name="Marchant D.B."/>
            <person name="Chen G."/>
            <person name="Jenkins J."/>
            <person name="Shu S."/>
            <person name="Leebens-Mack J."/>
            <person name="Grimwood J."/>
            <person name="Schmutz J."/>
            <person name="Soltis P."/>
            <person name="Soltis D."/>
            <person name="Chen Z.-H."/>
        </authorList>
    </citation>
    <scope>NUCLEOTIDE SEQUENCE</scope>
    <source>
        <strain evidence="8">Whitten #5841</strain>
        <tissue evidence="8">Leaf</tissue>
    </source>
</reference>
<evidence type="ECO:0000313" key="8">
    <source>
        <dbReference type="EMBL" id="KAH7387906.1"/>
    </source>
</evidence>
<feature type="transmembrane region" description="Helical" evidence="7">
    <location>
        <begin position="660"/>
        <end position="685"/>
    </location>
</feature>
<feature type="transmembrane region" description="Helical" evidence="7">
    <location>
        <begin position="301"/>
        <end position="321"/>
    </location>
</feature>
<comment type="caution">
    <text evidence="8">The sequence shown here is derived from an EMBL/GenBank/DDBJ whole genome shotgun (WGS) entry which is preliminary data.</text>
</comment>
<dbReference type="PANTHER" id="PTHR31645:SF76">
    <property type="entry name" value="METAL-NICOTIANAMINE TRANSPORTER YSL8-RELATED"/>
    <property type="match status" value="1"/>
</dbReference>
<keyword evidence="4 7" id="KW-0812">Transmembrane</keyword>
<evidence type="ECO:0000256" key="2">
    <source>
        <dbReference type="ARBA" id="ARBA00010276"/>
    </source>
</evidence>
<evidence type="ECO:0000313" key="9">
    <source>
        <dbReference type="Proteomes" id="UP000825935"/>
    </source>
</evidence>
<feature type="transmembrane region" description="Helical" evidence="7">
    <location>
        <begin position="436"/>
        <end position="455"/>
    </location>
</feature>